<name>A0ABD3AJQ1_9GENT</name>
<proteinExistence type="predicted"/>
<dbReference type="PANTHER" id="PTHR33356">
    <property type="entry name" value="TIP41-LIKE PROTEIN"/>
    <property type="match status" value="1"/>
</dbReference>
<accession>A0ABD3AJQ1</accession>
<dbReference type="PANTHER" id="PTHR33356:SF13">
    <property type="entry name" value="DUF4005 DOMAIN-CONTAINING PROTEIN"/>
    <property type="match status" value="1"/>
</dbReference>
<reference evidence="2 3" key="1">
    <citation type="submission" date="2024-11" db="EMBL/GenBank/DDBJ databases">
        <title>A near-complete genome assembly of Cinchona calisaya.</title>
        <authorList>
            <person name="Lian D.C."/>
            <person name="Zhao X.W."/>
            <person name="Wei L."/>
        </authorList>
    </citation>
    <scope>NUCLEOTIDE SEQUENCE [LARGE SCALE GENOMIC DNA]</scope>
    <source>
        <tissue evidence="2">Nenye</tissue>
    </source>
</reference>
<gene>
    <name evidence="2" type="ORF">ACH5RR_010673</name>
</gene>
<evidence type="ECO:0000313" key="2">
    <source>
        <dbReference type="EMBL" id="KAL3531351.1"/>
    </source>
</evidence>
<evidence type="ECO:0000256" key="1">
    <source>
        <dbReference type="SAM" id="MobiDB-lite"/>
    </source>
</evidence>
<sequence>MAENIIEFQEGMPRLLPSKVLNEASVQEKNQYFQLRNQKYHQPKRHYSKPPAVEPLHNSNGRSSQLRSQRAKNGTNTRWAIGGPGMQAVFLDSGRRSSGTGVFLPPRAGTHFQSSVKPACPPVLLPSRVVQALNLNVHDLGLRIKPQQECASGPAVDCKPKDEEYIDASGDECCSPKIFLPKEWTY</sequence>
<organism evidence="2 3">
    <name type="scientific">Cinchona calisaya</name>
    <dbReference type="NCBI Taxonomy" id="153742"/>
    <lineage>
        <taxon>Eukaryota</taxon>
        <taxon>Viridiplantae</taxon>
        <taxon>Streptophyta</taxon>
        <taxon>Embryophyta</taxon>
        <taxon>Tracheophyta</taxon>
        <taxon>Spermatophyta</taxon>
        <taxon>Magnoliopsida</taxon>
        <taxon>eudicotyledons</taxon>
        <taxon>Gunneridae</taxon>
        <taxon>Pentapetalae</taxon>
        <taxon>asterids</taxon>
        <taxon>lamiids</taxon>
        <taxon>Gentianales</taxon>
        <taxon>Rubiaceae</taxon>
        <taxon>Cinchonoideae</taxon>
        <taxon>Cinchoneae</taxon>
        <taxon>Cinchona</taxon>
    </lineage>
</organism>
<evidence type="ECO:0000313" key="3">
    <source>
        <dbReference type="Proteomes" id="UP001630127"/>
    </source>
</evidence>
<comment type="caution">
    <text evidence="2">The sequence shown here is derived from an EMBL/GenBank/DDBJ whole genome shotgun (WGS) entry which is preliminary data.</text>
</comment>
<dbReference type="EMBL" id="JBJUIK010000004">
    <property type="protein sequence ID" value="KAL3531351.1"/>
    <property type="molecule type" value="Genomic_DNA"/>
</dbReference>
<feature type="compositionally biased region" description="Polar residues" evidence="1">
    <location>
        <begin position="57"/>
        <end position="77"/>
    </location>
</feature>
<dbReference type="Proteomes" id="UP001630127">
    <property type="component" value="Unassembled WGS sequence"/>
</dbReference>
<keyword evidence="3" id="KW-1185">Reference proteome</keyword>
<dbReference type="AlphaFoldDB" id="A0ABD3AJQ1"/>
<feature type="region of interest" description="Disordered" evidence="1">
    <location>
        <begin position="40"/>
        <end position="77"/>
    </location>
</feature>
<protein>
    <submittedName>
        <fullName evidence="2">Uncharacterized protein</fullName>
    </submittedName>
</protein>